<dbReference type="AlphaFoldDB" id="A0A4R4SK84"/>
<dbReference type="SUPFAM" id="SSF53335">
    <property type="entry name" value="S-adenosyl-L-methionine-dependent methyltransferases"/>
    <property type="match status" value="1"/>
</dbReference>
<gene>
    <name evidence="2" type="ORF">E1283_31935</name>
</gene>
<keyword evidence="2" id="KW-0808">Transferase</keyword>
<dbReference type="InterPro" id="IPR013216">
    <property type="entry name" value="Methyltransf_11"/>
</dbReference>
<dbReference type="OrthoDB" id="3636702at2"/>
<sequence>MTTPGYETAVPEDIAYLDRLAATDEVGDYRRRALAALRLAPGHTVLDLGCGPGTAFDALARRVTPGGRVIGIDHDPRMVREARRRAAGAAGIEALAADVHRLPLPDRSMDRARTDRVLQHVADPRQALAEARRVLRPGGLLVAAEPDWETLAIDHPDVDIARAYTRHLVDHVVRNAVLGRQLHRLARESGFDVPEVIPITPALRDVRAADRILGLWRTTRRAVVAGRLTDAQAAGWLDHLATEPFLASVTLHVVVARVPADT</sequence>
<dbReference type="PANTHER" id="PTHR43861">
    <property type="entry name" value="TRANS-ACONITATE 2-METHYLTRANSFERASE-RELATED"/>
    <property type="match status" value="1"/>
</dbReference>
<dbReference type="Pfam" id="PF08241">
    <property type="entry name" value="Methyltransf_11"/>
    <property type="match status" value="1"/>
</dbReference>
<keyword evidence="3" id="KW-1185">Reference proteome</keyword>
<comment type="caution">
    <text evidence="2">The sequence shown here is derived from an EMBL/GenBank/DDBJ whole genome shotgun (WGS) entry which is preliminary data.</text>
</comment>
<evidence type="ECO:0000313" key="2">
    <source>
        <dbReference type="EMBL" id="TDC64008.1"/>
    </source>
</evidence>
<organism evidence="2 3">
    <name type="scientific">Streptomyces hainanensis</name>
    <dbReference type="NCBI Taxonomy" id="402648"/>
    <lineage>
        <taxon>Bacteria</taxon>
        <taxon>Bacillati</taxon>
        <taxon>Actinomycetota</taxon>
        <taxon>Actinomycetes</taxon>
        <taxon>Kitasatosporales</taxon>
        <taxon>Streptomycetaceae</taxon>
        <taxon>Streptomyces</taxon>
    </lineage>
</organism>
<dbReference type="InterPro" id="IPR029063">
    <property type="entry name" value="SAM-dependent_MTases_sf"/>
</dbReference>
<dbReference type="CDD" id="cd02440">
    <property type="entry name" value="AdoMet_MTases"/>
    <property type="match status" value="1"/>
</dbReference>
<evidence type="ECO:0000259" key="1">
    <source>
        <dbReference type="Pfam" id="PF08241"/>
    </source>
</evidence>
<dbReference type="GO" id="GO:0017000">
    <property type="term" value="P:antibiotic biosynthetic process"/>
    <property type="evidence" value="ECO:0007669"/>
    <property type="project" value="UniProtKB-ARBA"/>
</dbReference>
<accession>A0A4R4SK84</accession>
<dbReference type="EMBL" id="SMKI01000537">
    <property type="protein sequence ID" value="TDC64008.1"/>
    <property type="molecule type" value="Genomic_DNA"/>
</dbReference>
<evidence type="ECO:0000313" key="3">
    <source>
        <dbReference type="Proteomes" id="UP000295345"/>
    </source>
</evidence>
<name>A0A4R4SK84_9ACTN</name>
<keyword evidence="2" id="KW-0489">Methyltransferase</keyword>
<reference evidence="2 3" key="1">
    <citation type="submission" date="2019-03" db="EMBL/GenBank/DDBJ databases">
        <title>Draft genome sequences of novel Actinobacteria.</title>
        <authorList>
            <person name="Sahin N."/>
            <person name="Ay H."/>
            <person name="Saygin H."/>
        </authorList>
    </citation>
    <scope>NUCLEOTIDE SEQUENCE [LARGE SCALE GENOMIC DNA]</scope>
    <source>
        <strain evidence="2 3">DSM 41900</strain>
    </source>
</reference>
<dbReference type="RefSeq" id="WP_132821660.1">
    <property type="nucleotide sequence ID" value="NZ_SMKI01000537.1"/>
</dbReference>
<dbReference type="GO" id="GO:0032259">
    <property type="term" value="P:methylation"/>
    <property type="evidence" value="ECO:0007669"/>
    <property type="project" value="UniProtKB-KW"/>
</dbReference>
<dbReference type="Proteomes" id="UP000295345">
    <property type="component" value="Unassembled WGS sequence"/>
</dbReference>
<dbReference type="PANTHER" id="PTHR43861:SF1">
    <property type="entry name" value="TRANS-ACONITATE 2-METHYLTRANSFERASE"/>
    <property type="match status" value="1"/>
</dbReference>
<proteinExistence type="predicted"/>
<dbReference type="GO" id="GO:0008757">
    <property type="term" value="F:S-adenosylmethionine-dependent methyltransferase activity"/>
    <property type="evidence" value="ECO:0007669"/>
    <property type="project" value="InterPro"/>
</dbReference>
<feature type="domain" description="Methyltransferase type 11" evidence="1">
    <location>
        <begin position="46"/>
        <end position="142"/>
    </location>
</feature>
<protein>
    <submittedName>
        <fullName evidence="2">Methyltransferase domain-containing protein</fullName>
    </submittedName>
</protein>
<dbReference type="Gene3D" id="3.40.50.150">
    <property type="entry name" value="Vaccinia Virus protein VP39"/>
    <property type="match status" value="1"/>
</dbReference>